<dbReference type="Proteomes" id="UP000053815">
    <property type="component" value="Unassembled WGS sequence"/>
</dbReference>
<dbReference type="GO" id="GO:0003677">
    <property type="term" value="F:DNA binding"/>
    <property type="evidence" value="ECO:0007669"/>
    <property type="project" value="InterPro"/>
</dbReference>
<protein>
    <recommendedName>
        <fullName evidence="1">Transposase Tc1-like domain-containing protein</fullName>
    </recommendedName>
</protein>
<accession>A0A0C9MQ64</accession>
<dbReference type="AlphaFoldDB" id="A0A0C9MQ64"/>
<sequence>MLETEFRFKVHPDTVRNALRASGLGAIEKQSKPLLSEKNVKKRLEWCRKHEDWTVDDWKRVIWTDETKINHFNSDGRQWAWIRSGEELQNHHVKLTVKHGDGSIMLWSAITRSCKTN</sequence>
<dbReference type="InterPro" id="IPR036397">
    <property type="entry name" value="RNaseH_sf"/>
</dbReference>
<dbReference type="InterPro" id="IPR052338">
    <property type="entry name" value="Transposase_5"/>
</dbReference>
<dbReference type="InterPro" id="IPR002492">
    <property type="entry name" value="Transposase_Tc1-like"/>
</dbReference>
<dbReference type="Pfam" id="PF01498">
    <property type="entry name" value="HTH_Tnp_Tc3_2"/>
    <property type="match status" value="1"/>
</dbReference>
<dbReference type="OrthoDB" id="2280379at2759"/>
<dbReference type="GO" id="GO:0015074">
    <property type="term" value="P:DNA integration"/>
    <property type="evidence" value="ECO:0007669"/>
    <property type="project" value="InterPro"/>
</dbReference>
<organism evidence="2">
    <name type="scientific">Mucor ambiguus</name>
    <dbReference type="NCBI Taxonomy" id="91626"/>
    <lineage>
        <taxon>Eukaryota</taxon>
        <taxon>Fungi</taxon>
        <taxon>Fungi incertae sedis</taxon>
        <taxon>Mucoromycota</taxon>
        <taxon>Mucoromycotina</taxon>
        <taxon>Mucoromycetes</taxon>
        <taxon>Mucorales</taxon>
        <taxon>Mucorineae</taxon>
        <taxon>Mucoraceae</taxon>
        <taxon>Mucor</taxon>
    </lineage>
</organism>
<evidence type="ECO:0000313" key="3">
    <source>
        <dbReference type="Proteomes" id="UP000053815"/>
    </source>
</evidence>
<dbReference type="EMBL" id="DF836345">
    <property type="protein sequence ID" value="GAN04143.1"/>
    <property type="molecule type" value="Genomic_DNA"/>
</dbReference>
<dbReference type="STRING" id="91626.A0A0C9MQ64"/>
<proteinExistence type="predicted"/>
<gene>
    <name evidence="2" type="ORF">MAM1_0056c03603</name>
</gene>
<dbReference type="Gene3D" id="3.30.420.10">
    <property type="entry name" value="Ribonuclease H-like superfamily/Ribonuclease H"/>
    <property type="match status" value="1"/>
</dbReference>
<dbReference type="PANTHER" id="PTHR23022">
    <property type="entry name" value="TRANSPOSABLE ELEMENT-RELATED"/>
    <property type="match status" value="1"/>
</dbReference>
<reference evidence="2" key="1">
    <citation type="submission" date="2014-09" db="EMBL/GenBank/DDBJ databases">
        <title>Draft genome sequence of an oleaginous Mucoromycotina fungus Mucor ambiguus NBRC6742.</title>
        <authorList>
            <person name="Takeda I."/>
            <person name="Yamane N."/>
            <person name="Morita T."/>
            <person name="Tamano K."/>
            <person name="Machida M."/>
            <person name="Baker S."/>
            <person name="Koike H."/>
        </authorList>
    </citation>
    <scope>NUCLEOTIDE SEQUENCE</scope>
    <source>
        <strain evidence="2">NBRC 6742</strain>
    </source>
</reference>
<feature type="domain" description="Transposase Tc1-like" evidence="1">
    <location>
        <begin position="7"/>
        <end position="51"/>
    </location>
</feature>
<dbReference type="PANTHER" id="PTHR23022:SF134">
    <property type="entry name" value="TRANSPOSABLE ELEMENT TC1 TRANSPOSASE"/>
    <property type="match status" value="1"/>
</dbReference>
<dbReference type="GO" id="GO:0006313">
    <property type="term" value="P:DNA transposition"/>
    <property type="evidence" value="ECO:0007669"/>
    <property type="project" value="InterPro"/>
</dbReference>
<evidence type="ECO:0000259" key="1">
    <source>
        <dbReference type="Pfam" id="PF01498"/>
    </source>
</evidence>
<keyword evidence="3" id="KW-1185">Reference proteome</keyword>
<name>A0A0C9MQ64_9FUNG</name>
<evidence type="ECO:0000313" key="2">
    <source>
        <dbReference type="EMBL" id="GAN04143.1"/>
    </source>
</evidence>